<evidence type="ECO:0000313" key="2">
    <source>
        <dbReference type="EMBL" id="MBD2180912.1"/>
    </source>
</evidence>
<name>A0A926VDK2_9CYAN</name>
<sequence length="613" mass="69908">MKLAIANPAEFAKAFASLTDRQYEVLQKVLAGEKDASIAAELHITKDTVRKHIENICKAFGLNDPEEPGSSHRAELISIIAKYRPDLFKEKHQNIKNSTSVLLSSYRGNDPDMMLMTKLDAALKKNGYQVFLATGSLRMARNGLQQIYTALNSCDCLLLLLSPLSASSEMVTEEVRLAKTRYTSTDDRKPIIVPIYINCPFSLLNHDLRGYLQGIPHYEWRSPDDTNIIIQTVLKLLALGEESEQGNFTNYRSPIFNYQFPTQHAATPNYPPQPVAEPELPRGQVELASAFYVERTGIDERCYEAIVKPGSLIRIKAARQMGKTSLMARILHRASQQGYRTVPLSFQLADSKIFTDLDLFLRWFCANVALQLDLPDRLTEYWNSIFGSKVACKSYFERYLLTHDTSPLALGLDEVDVIFRYPELAADFFALLRAWHEEAKNREIWKKLRLVVVHSTEVYVPMDINQSPFNVGLPIELPEFNAQQVRELAFRHGLPWSVFEVEQLMAMVGGHPYLVRLALYHIARKEIAIEQLLETAPTDAGLYSDHLRRHLWHLEQYPDLAAALKKVVDADVPVQLESLQGFKLHSMGLVYLQGNQVTPRCNLYRYYFRVRLS</sequence>
<dbReference type="SUPFAM" id="SSF46894">
    <property type="entry name" value="C-terminal effector domain of the bipartite response regulators"/>
    <property type="match status" value="1"/>
</dbReference>
<feature type="domain" description="TIR" evidence="1">
    <location>
        <begin position="98"/>
        <end position="237"/>
    </location>
</feature>
<accession>A0A926VDK2</accession>
<dbReference type="Gene3D" id="3.40.50.10140">
    <property type="entry name" value="Toll/interleukin-1 receptor homology (TIR) domain"/>
    <property type="match status" value="1"/>
</dbReference>
<dbReference type="EMBL" id="JACJPW010000013">
    <property type="protein sequence ID" value="MBD2180912.1"/>
    <property type="molecule type" value="Genomic_DNA"/>
</dbReference>
<dbReference type="Pfam" id="PF13676">
    <property type="entry name" value="TIR_2"/>
    <property type="match status" value="1"/>
</dbReference>
<dbReference type="Pfam" id="PF14516">
    <property type="entry name" value="AAA_35"/>
    <property type="match status" value="1"/>
</dbReference>
<dbReference type="InterPro" id="IPR000157">
    <property type="entry name" value="TIR_dom"/>
</dbReference>
<organism evidence="2 3">
    <name type="scientific">Aerosakkonema funiforme FACHB-1375</name>
    <dbReference type="NCBI Taxonomy" id="2949571"/>
    <lineage>
        <taxon>Bacteria</taxon>
        <taxon>Bacillati</taxon>
        <taxon>Cyanobacteriota</taxon>
        <taxon>Cyanophyceae</taxon>
        <taxon>Oscillatoriophycideae</taxon>
        <taxon>Aerosakkonematales</taxon>
        <taxon>Aerosakkonemataceae</taxon>
        <taxon>Aerosakkonema</taxon>
    </lineage>
</organism>
<dbReference type="InterPro" id="IPR035897">
    <property type="entry name" value="Toll_tir_struct_dom_sf"/>
</dbReference>
<evidence type="ECO:0000313" key="3">
    <source>
        <dbReference type="Proteomes" id="UP000641646"/>
    </source>
</evidence>
<dbReference type="RefSeq" id="WP_190463597.1">
    <property type="nucleotide sequence ID" value="NZ_JACJPW010000013.1"/>
</dbReference>
<evidence type="ECO:0000259" key="1">
    <source>
        <dbReference type="PROSITE" id="PS50104"/>
    </source>
</evidence>
<proteinExistence type="predicted"/>
<dbReference type="InterPro" id="IPR016032">
    <property type="entry name" value="Sig_transdc_resp-reg_C-effctor"/>
</dbReference>
<comment type="caution">
    <text evidence="2">The sequence shown here is derived from an EMBL/GenBank/DDBJ whole genome shotgun (WGS) entry which is preliminary data.</text>
</comment>
<dbReference type="AlphaFoldDB" id="A0A926VDK2"/>
<keyword evidence="3" id="KW-1185">Reference proteome</keyword>
<dbReference type="InterPro" id="IPR027417">
    <property type="entry name" value="P-loop_NTPase"/>
</dbReference>
<reference evidence="2" key="1">
    <citation type="journal article" date="2015" name="ISME J.">
        <title>Draft Genome Sequence of Streptomyces incarnatus NRRL8089, which Produces the Nucleoside Antibiotic Sinefungin.</title>
        <authorList>
            <person name="Oshima K."/>
            <person name="Hattori M."/>
            <person name="Shimizu H."/>
            <person name="Fukuda K."/>
            <person name="Nemoto M."/>
            <person name="Inagaki K."/>
            <person name="Tamura T."/>
        </authorList>
    </citation>
    <scope>NUCLEOTIDE SEQUENCE</scope>
    <source>
        <strain evidence="2">FACHB-1375</strain>
    </source>
</reference>
<dbReference type="SUPFAM" id="SSF52540">
    <property type="entry name" value="P-loop containing nucleoside triphosphate hydrolases"/>
    <property type="match status" value="1"/>
</dbReference>
<dbReference type="SUPFAM" id="SSF52200">
    <property type="entry name" value="Toll/Interleukin receptor TIR domain"/>
    <property type="match status" value="1"/>
</dbReference>
<reference evidence="2" key="2">
    <citation type="submission" date="2020-08" db="EMBL/GenBank/DDBJ databases">
        <authorList>
            <person name="Chen M."/>
            <person name="Teng W."/>
            <person name="Zhao L."/>
            <person name="Hu C."/>
            <person name="Zhou Y."/>
            <person name="Han B."/>
            <person name="Song L."/>
            <person name="Shu W."/>
        </authorList>
    </citation>
    <scope>NUCLEOTIDE SEQUENCE</scope>
    <source>
        <strain evidence="2">FACHB-1375</strain>
    </source>
</reference>
<dbReference type="Gene3D" id="3.40.50.300">
    <property type="entry name" value="P-loop containing nucleotide triphosphate hydrolases"/>
    <property type="match status" value="1"/>
</dbReference>
<gene>
    <name evidence="2" type="ORF">H6G03_07315</name>
</gene>
<dbReference type="InterPro" id="IPR000792">
    <property type="entry name" value="Tscrpt_reg_LuxR_C"/>
</dbReference>
<dbReference type="SMART" id="SM00421">
    <property type="entry name" value="HTH_LUXR"/>
    <property type="match status" value="1"/>
</dbReference>
<dbReference type="GO" id="GO:0007165">
    <property type="term" value="P:signal transduction"/>
    <property type="evidence" value="ECO:0007669"/>
    <property type="project" value="InterPro"/>
</dbReference>
<dbReference type="Pfam" id="PF00196">
    <property type="entry name" value="GerE"/>
    <property type="match status" value="1"/>
</dbReference>
<dbReference type="GO" id="GO:0003677">
    <property type="term" value="F:DNA binding"/>
    <property type="evidence" value="ECO:0007669"/>
    <property type="project" value="InterPro"/>
</dbReference>
<dbReference type="Gene3D" id="1.10.10.10">
    <property type="entry name" value="Winged helix-like DNA-binding domain superfamily/Winged helix DNA-binding domain"/>
    <property type="match status" value="1"/>
</dbReference>
<dbReference type="PROSITE" id="PS50104">
    <property type="entry name" value="TIR"/>
    <property type="match status" value="1"/>
</dbReference>
<dbReference type="Proteomes" id="UP000641646">
    <property type="component" value="Unassembled WGS sequence"/>
</dbReference>
<dbReference type="GO" id="GO:0006355">
    <property type="term" value="P:regulation of DNA-templated transcription"/>
    <property type="evidence" value="ECO:0007669"/>
    <property type="project" value="InterPro"/>
</dbReference>
<dbReference type="PRINTS" id="PR00038">
    <property type="entry name" value="HTHLUXR"/>
</dbReference>
<dbReference type="InterPro" id="IPR036388">
    <property type="entry name" value="WH-like_DNA-bd_sf"/>
</dbReference>
<protein>
    <submittedName>
        <fullName evidence="2">AAA-like domain-containing protein</fullName>
    </submittedName>
</protein>